<keyword evidence="2" id="KW-0472">Membrane</keyword>
<dbReference type="RefSeq" id="WP_207845998.1">
    <property type="nucleotide sequence ID" value="NZ_JAFVMH010000003.1"/>
</dbReference>
<comment type="caution">
    <text evidence="3">The sequence shown here is derived from an EMBL/GenBank/DDBJ whole genome shotgun (WGS) entry which is preliminary data.</text>
</comment>
<evidence type="ECO:0000313" key="3">
    <source>
        <dbReference type="EMBL" id="MBO1325238.1"/>
    </source>
</evidence>
<name>A0A939KME4_9PROT</name>
<evidence type="ECO:0000256" key="1">
    <source>
        <dbReference type="SAM" id="MobiDB-lite"/>
    </source>
</evidence>
<evidence type="ECO:0000256" key="2">
    <source>
        <dbReference type="SAM" id="Phobius"/>
    </source>
</evidence>
<protein>
    <submittedName>
        <fullName evidence="3">Uncharacterized protein</fullName>
    </submittedName>
</protein>
<feature type="transmembrane region" description="Helical" evidence="2">
    <location>
        <begin position="51"/>
        <end position="71"/>
    </location>
</feature>
<evidence type="ECO:0000313" key="4">
    <source>
        <dbReference type="Proteomes" id="UP000664073"/>
    </source>
</evidence>
<dbReference type="AlphaFoldDB" id="A0A939KME4"/>
<dbReference type="EMBL" id="JAFVMH010000003">
    <property type="protein sequence ID" value="MBO1325238.1"/>
    <property type="molecule type" value="Genomic_DNA"/>
</dbReference>
<feature type="compositionally biased region" description="Low complexity" evidence="1">
    <location>
        <begin position="28"/>
        <end position="39"/>
    </location>
</feature>
<dbReference type="Proteomes" id="UP000664073">
    <property type="component" value="Unassembled WGS sequence"/>
</dbReference>
<accession>A0A939KME4</accession>
<reference evidence="3" key="1">
    <citation type="submission" date="2021-03" db="EMBL/GenBank/DDBJ databases">
        <title>The complete genome sequence of Acetobacter sp. TBRC 12339.</title>
        <authorList>
            <person name="Charoenyingcharoen P."/>
            <person name="Yukphan P."/>
        </authorList>
    </citation>
    <scope>NUCLEOTIDE SEQUENCE</scope>
    <source>
        <strain evidence="3">TBRC 12339</strain>
    </source>
</reference>
<keyword evidence="4" id="KW-1185">Reference proteome</keyword>
<feature type="region of interest" description="Disordered" evidence="1">
    <location>
        <begin position="1"/>
        <end position="39"/>
    </location>
</feature>
<sequence>MTRPAPAAPFPAAALRLPGNTPGGQKGHGAPQAGAAAGDDGVHVPVLTGRVLLVMQGALLAFIGLWAWLGWSIPR</sequence>
<proteinExistence type="predicted"/>
<gene>
    <name evidence="3" type="ORF">J2D77_08770</name>
</gene>
<keyword evidence="2" id="KW-1133">Transmembrane helix</keyword>
<organism evidence="3 4">
    <name type="scientific">Acetobacter garciniae</name>
    <dbReference type="NCBI Taxonomy" id="2817435"/>
    <lineage>
        <taxon>Bacteria</taxon>
        <taxon>Pseudomonadati</taxon>
        <taxon>Pseudomonadota</taxon>
        <taxon>Alphaproteobacteria</taxon>
        <taxon>Acetobacterales</taxon>
        <taxon>Acetobacteraceae</taxon>
        <taxon>Acetobacter</taxon>
    </lineage>
</organism>
<keyword evidence="2" id="KW-0812">Transmembrane</keyword>